<feature type="domain" description="AMP-dependent synthetase/ligase" evidence="1">
    <location>
        <begin position="8"/>
        <end position="353"/>
    </location>
</feature>
<accession>A0ABX0TSR6</accession>
<dbReference type="Gene3D" id="3.30.300.30">
    <property type="match status" value="1"/>
</dbReference>
<dbReference type="InterPro" id="IPR020845">
    <property type="entry name" value="AMP-binding_CS"/>
</dbReference>
<keyword evidence="3" id="KW-0436">Ligase</keyword>
<dbReference type="InterPro" id="IPR000873">
    <property type="entry name" value="AMP-dep_synth/lig_dom"/>
</dbReference>
<dbReference type="Proteomes" id="UP000727456">
    <property type="component" value="Unassembled WGS sequence"/>
</dbReference>
<dbReference type="InterPro" id="IPR025110">
    <property type="entry name" value="AMP-bd_C"/>
</dbReference>
<feature type="domain" description="AMP-binding enzyme C-terminal" evidence="2">
    <location>
        <begin position="403"/>
        <end position="474"/>
    </location>
</feature>
<dbReference type="SUPFAM" id="SSF56801">
    <property type="entry name" value="Acetyl-CoA synthetase-like"/>
    <property type="match status" value="1"/>
</dbReference>
<evidence type="ECO:0000313" key="4">
    <source>
        <dbReference type="Proteomes" id="UP000727456"/>
    </source>
</evidence>
<protein>
    <submittedName>
        <fullName evidence="3">Acyl-CoA synthetase (AMP-forming)/AMP-acid ligase II</fullName>
    </submittedName>
</protein>
<organism evidence="3 4">
    <name type="scientific">Sphingomonas vulcanisoli</name>
    <dbReference type="NCBI Taxonomy" id="1658060"/>
    <lineage>
        <taxon>Bacteria</taxon>
        <taxon>Pseudomonadati</taxon>
        <taxon>Pseudomonadota</taxon>
        <taxon>Alphaproteobacteria</taxon>
        <taxon>Sphingomonadales</taxon>
        <taxon>Sphingomonadaceae</taxon>
        <taxon>Sphingomonas</taxon>
    </lineage>
</organism>
<dbReference type="Pfam" id="PF13193">
    <property type="entry name" value="AMP-binding_C"/>
    <property type="match status" value="1"/>
</dbReference>
<dbReference type="PANTHER" id="PTHR43767:SF7">
    <property type="entry name" value="MEDIUM_LONG-CHAIN-FATTY-ACID--COA LIGASE FADD8"/>
    <property type="match status" value="1"/>
</dbReference>
<gene>
    <name evidence="3" type="ORF">FHS31_002172</name>
</gene>
<evidence type="ECO:0000313" key="3">
    <source>
        <dbReference type="EMBL" id="NIJ08551.1"/>
    </source>
</evidence>
<dbReference type="Pfam" id="PF00501">
    <property type="entry name" value="AMP-binding"/>
    <property type="match status" value="1"/>
</dbReference>
<name>A0ABX0TSR6_9SPHN</name>
<evidence type="ECO:0000259" key="1">
    <source>
        <dbReference type="Pfam" id="PF00501"/>
    </source>
</evidence>
<dbReference type="PANTHER" id="PTHR43767">
    <property type="entry name" value="LONG-CHAIN-FATTY-ACID--COA LIGASE"/>
    <property type="match status" value="1"/>
</dbReference>
<comment type="caution">
    <text evidence="3">The sequence shown here is derived from an EMBL/GenBank/DDBJ whole genome shotgun (WGS) entry which is preliminary data.</text>
</comment>
<dbReference type="RefSeq" id="WP_167073404.1">
    <property type="nucleotide sequence ID" value="NZ_JAAOZC010000005.1"/>
</dbReference>
<proteinExistence type="predicted"/>
<dbReference type="EMBL" id="JAAOZC010000005">
    <property type="protein sequence ID" value="NIJ08551.1"/>
    <property type="molecule type" value="Genomic_DNA"/>
</dbReference>
<dbReference type="Gene3D" id="3.40.50.12780">
    <property type="entry name" value="N-terminal domain of ligase-like"/>
    <property type="match status" value="1"/>
</dbReference>
<dbReference type="GO" id="GO:0016874">
    <property type="term" value="F:ligase activity"/>
    <property type="evidence" value="ECO:0007669"/>
    <property type="project" value="UniProtKB-KW"/>
</dbReference>
<sequence length="489" mass="52670">MLGRIIAQALRRHGERIVLTDAGGSYSAAELDAQADRLARALAASYPPGERILFFMRNCTQFVVLQLACERAGLVRVPVNRLYTGGEVARIVAAARPAALFYDSETAARVSELHGPWLCAVDGEDWPALLAAAPDIDLPEVAPEALCSLNFTSGTTGAPKGVMMSHANWAAVTTNMLVDRDMRGDDKFIHIGPLTHASGAYITPNLIRGAENILVDMRTPADLFDAIERTRATVFSCVPTVLTRIVADEGRHGRDLSSLRRVIYGAEAIPPNTLGAALEYFGPILVQNYGLTEAMMTVCFQSEADHTNAGANTIGRPYSFVEVVMRDEAGRPVPDGETGELTIRAGQVMLGYWEMPEATAAVLREGWLYSGDLAVRDPDGRIRLVGRAKDLVISGGFNIYPAEVEAWFCSVPGVSEAAVFGLPDADWGEKLIAVVAGDGVTVEALRARAKAELGYKTPKTIELRPALPRTANGKVDKNALKHDMLADAR</sequence>
<dbReference type="InterPro" id="IPR045851">
    <property type="entry name" value="AMP-bd_C_sf"/>
</dbReference>
<dbReference type="InterPro" id="IPR050237">
    <property type="entry name" value="ATP-dep_AMP-bd_enzyme"/>
</dbReference>
<evidence type="ECO:0000259" key="2">
    <source>
        <dbReference type="Pfam" id="PF13193"/>
    </source>
</evidence>
<dbReference type="PROSITE" id="PS00455">
    <property type="entry name" value="AMP_BINDING"/>
    <property type="match status" value="1"/>
</dbReference>
<dbReference type="InterPro" id="IPR042099">
    <property type="entry name" value="ANL_N_sf"/>
</dbReference>
<reference evidence="3 4" key="1">
    <citation type="submission" date="2020-03" db="EMBL/GenBank/DDBJ databases">
        <title>Genomic Encyclopedia of Type Strains, Phase III (KMG-III): the genomes of soil and plant-associated and newly described type strains.</title>
        <authorList>
            <person name="Whitman W."/>
        </authorList>
    </citation>
    <scope>NUCLEOTIDE SEQUENCE [LARGE SCALE GENOMIC DNA]</scope>
    <source>
        <strain evidence="3 4">CECT 8804</strain>
    </source>
</reference>
<keyword evidence="4" id="KW-1185">Reference proteome</keyword>